<feature type="compositionally biased region" description="Pro residues" evidence="1">
    <location>
        <begin position="174"/>
        <end position="186"/>
    </location>
</feature>
<evidence type="ECO:0000313" key="3">
    <source>
        <dbReference type="Proteomes" id="UP000218209"/>
    </source>
</evidence>
<dbReference type="SUPFAM" id="SSF101447">
    <property type="entry name" value="Formin homology 2 domain (FH2 domain)"/>
    <property type="match status" value="1"/>
</dbReference>
<dbReference type="PANTHER" id="PTHR33472">
    <property type="entry name" value="OS01G0106600 PROTEIN"/>
    <property type="match status" value="1"/>
</dbReference>
<evidence type="ECO:0000313" key="2">
    <source>
        <dbReference type="EMBL" id="OSX79826.1"/>
    </source>
</evidence>
<evidence type="ECO:0000256" key="1">
    <source>
        <dbReference type="SAM" id="MobiDB-lite"/>
    </source>
</evidence>
<dbReference type="AlphaFoldDB" id="A0A1X6PGF1"/>
<feature type="compositionally biased region" description="Low complexity" evidence="1">
    <location>
        <begin position="570"/>
        <end position="582"/>
    </location>
</feature>
<dbReference type="PANTHER" id="PTHR33472:SF28">
    <property type="entry name" value="BROMO AND FHA DOMAIN-CONTAINING PROTEIN DDB_G0267958"/>
    <property type="match status" value="1"/>
</dbReference>
<protein>
    <submittedName>
        <fullName evidence="2">Uncharacterized protein</fullName>
    </submittedName>
</protein>
<proteinExistence type="predicted"/>
<reference evidence="2 3" key="1">
    <citation type="submission" date="2017-03" db="EMBL/GenBank/DDBJ databases">
        <title>WGS assembly of Porphyra umbilicalis.</title>
        <authorList>
            <person name="Brawley S.H."/>
            <person name="Blouin N.A."/>
            <person name="Ficko-Blean E."/>
            <person name="Wheeler G.L."/>
            <person name="Lohr M."/>
            <person name="Goodson H.V."/>
            <person name="Jenkins J.W."/>
            <person name="Blaby-Haas C.E."/>
            <person name="Helliwell K.E."/>
            <person name="Chan C."/>
            <person name="Marriage T."/>
            <person name="Bhattacharya D."/>
            <person name="Klein A.S."/>
            <person name="Badis Y."/>
            <person name="Brodie J."/>
            <person name="Cao Y."/>
            <person name="Collen J."/>
            <person name="Dittami S.M."/>
            <person name="Gachon C.M."/>
            <person name="Green B.R."/>
            <person name="Karpowicz S."/>
            <person name="Kim J.W."/>
            <person name="Kudahl U."/>
            <person name="Lin S."/>
            <person name="Michel G."/>
            <person name="Mittag M."/>
            <person name="Olson B.J."/>
            <person name="Pangilinan J."/>
            <person name="Peng Y."/>
            <person name="Qiu H."/>
            <person name="Shu S."/>
            <person name="Singer J.T."/>
            <person name="Smith A.G."/>
            <person name="Sprecher B.N."/>
            <person name="Wagner V."/>
            <person name="Wang W."/>
            <person name="Wang Z.-Y."/>
            <person name="Yan J."/>
            <person name="Yarish C."/>
            <person name="Zoeuner-Riek S."/>
            <person name="Zhuang Y."/>
            <person name="Zou Y."/>
            <person name="Lindquist E.A."/>
            <person name="Grimwood J."/>
            <person name="Barry K."/>
            <person name="Rokhsar D.S."/>
            <person name="Schmutz J."/>
            <person name="Stiller J.W."/>
            <person name="Grossman A.R."/>
            <person name="Prochnik S.E."/>
        </authorList>
    </citation>
    <scope>NUCLEOTIDE SEQUENCE [LARGE SCALE GENOMIC DNA]</scope>
    <source>
        <strain evidence="2">4086291</strain>
    </source>
</reference>
<accession>A0A1X6PGF1</accession>
<name>A0A1X6PGF1_PORUM</name>
<feature type="compositionally biased region" description="Low complexity" evidence="1">
    <location>
        <begin position="115"/>
        <end position="142"/>
    </location>
</feature>
<feature type="compositionally biased region" description="Basic residues" evidence="1">
    <location>
        <begin position="551"/>
        <end position="566"/>
    </location>
</feature>
<dbReference type="Proteomes" id="UP000218209">
    <property type="component" value="Unassembled WGS sequence"/>
</dbReference>
<feature type="compositionally biased region" description="Low complexity" evidence="1">
    <location>
        <begin position="61"/>
        <end position="73"/>
    </location>
</feature>
<keyword evidence="3" id="KW-1185">Reference proteome</keyword>
<organism evidence="2 3">
    <name type="scientific">Porphyra umbilicalis</name>
    <name type="common">Purple laver</name>
    <name type="synonym">Red alga</name>
    <dbReference type="NCBI Taxonomy" id="2786"/>
    <lineage>
        <taxon>Eukaryota</taxon>
        <taxon>Rhodophyta</taxon>
        <taxon>Bangiophyceae</taxon>
        <taxon>Bangiales</taxon>
        <taxon>Bangiaceae</taxon>
        <taxon>Porphyra</taxon>
    </lineage>
</organism>
<feature type="region of interest" description="Disordered" evidence="1">
    <location>
        <begin position="1"/>
        <end position="190"/>
    </location>
</feature>
<feature type="region of interest" description="Disordered" evidence="1">
    <location>
        <begin position="541"/>
        <end position="582"/>
    </location>
</feature>
<dbReference type="EMBL" id="KV918785">
    <property type="protein sequence ID" value="OSX79826.1"/>
    <property type="molecule type" value="Genomic_DNA"/>
</dbReference>
<feature type="compositionally biased region" description="Gly residues" evidence="1">
    <location>
        <begin position="19"/>
        <end position="30"/>
    </location>
</feature>
<gene>
    <name evidence="2" type="ORF">BU14_0070s0002</name>
</gene>
<sequence>MAAPAGNPRASFLSRRGRPSGGGGGGGGDGARSFLRRPGRSTRSASLAPTEAAGVGGGGATAAAPDADRVAAGWGRPSSPTRPSTDGAGGTAGAPPVDRSGGAAAAAGSGGGAGDAAAATPPSTTTRWSSPGAMGGRSFLRRPGGGGGGGASFLRKPARPPPPCGAGDAGGGGAPPPPPPPPPPPRLDGGARWAADLFSLPHNAVRRELMDLFKMLADAAGLGAACTAADVREVAAWWKLFHDFYLEYRGLEAALLLPWAGAARTSAPDLGYFLEALAEQRALLEGLRTDAHDAFRRLYAALEGGGGGGGAPVAPTGAAPDFSAHVPLVMSPVSSAASPVAAGEALASPLAALSVAASPGGPVLPPPGAADAADKGGDAIANGVVAAAATATATAATPDGAVTAAAAAAAAAAAPTVATLTVAAATAAVVFASKLVEYFGAQERFLPPVVHRHYADAKEKRRLTIKMVDALLGGRLPKDGLVLLVAWMDDAAALNGFLAKYVPASARLAYPRWLARFEGGHRAHVERLHLRAVAERAARGGGVPRQWGGARRPRRGRPLPPRRRRGGGAAAAAAAGAPASVGGKAAADPVAAALAFTEPLSPVERMA</sequence>